<evidence type="ECO:0000313" key="4">
    <source>
        <dbReference type="Proteomes" id="UP001476798"/>
    </source>
</evidence>
<feature type="region of interest" description="Disordered" evidence="2">
    <location>
        <begin position="113"/>
        <end position="137"/>
    </location>
</feature>
<accession>A0ABV0N4W9</accession>
<evidence type="ECO:0000313" key="3">
    <source>
        <dbReference type="EMBL" id="MEQ2166432.1"/>
    </source>
</evidence>
<evidence type="ECO:0000256" key="1">
    <source>
        <dbReference type="SAM" id="Coils"/>
    </source>
</evidence>
<reference evidence="3 4" key="1">
    <citation type="submission" date="2021-06" db="EMBL/GenBank/DDBJ databases">
        <authorList>
            <person name="Palmer J.M."/>
        </authorList>
    </citation>
    <scope>NUCLEOTIDE SEQUENCE [LARGE SCALE GENOMIC DNA]</scope>
    <source>
        <strain evidence="3 4">GA_2019</strain>
        <tissue evidence="3">Muscle</tissue>
    </source>
</reference>
<feature type="coiled-coil region" evidence="1">
    <location>
        <begin position="291"/>
        <end position="364"/>
    </location>
</feature>
<name>A0ABV0N4W9_9TELE</name>
<feature type="non-terminal residue" evidence="3">
    <location>
        <position position="1"/>
    </location>
</feature>
<evidence type="ECO:0008006" key="5">
    <source>
        <dbReference type="Google" id="ProtNLM"/>
    </source>
</evidence>
<dbReference type="Proteomes" id="UP001476798">
    <property type="component" value="Unassembled WGS sequence"/>
</dbReference>
<proteinExistence type="predicted"/>
<protein>
    <recommendedName>
        <fullName evidence="5">Rho GTPase activating protein 22</fullName>
    </recommendedName>
</protein>
<evidence type="ECO:0000256" key="2">
    <source>
        <dbReference type="SAM" id="MobiDB-lite"/>
    </source>
</evidence>
<organism evidence="3 4">
    <name type="scientific">Goodea atripinnis</name>
    <dbReference type="NCBI Taxonomy" id="208336"/>
    <lineage>
        <taxon>Eukaryota</taxon>
        <taxon>Metazoa</taxon>
        <taxon>Chordata</taxon>
        <taxon>Craniata</taxon>
        <taxon>Vertebrata</taxon>
        <taxon>Euteleostomi</taxon>
        <taxon>Actinopterygii</taxon>
        <taxon>Neopterygii</taxon>
        <taxon>Teleostei</taxon>
        <taxon>Neoteleostei</taxon>
        <taxon>Acanthomorphata</taxon>
        <taxon>Ovalentaria</taxon>
        <taxon>Atherinomorphae</taxon>
        <taxon>Cyprinodontiformes</taxon>
        <taxon>Goodeidae</taxon>
        <taxon>Goodea</taxon>
    </lineage>
</organism>
<dbReference type="EMBL" id="JAHRIO010023772">
    <property type="protein sequence ID" value="MEQ2166432.1"/>
    <property type="molecule type" value="Genomic_DNA"/>
</dbReference>
<feature type="compositionally biased region" description="Low complexity" evidence="2">
    <location>
        <begin position="115"/>
        <end position="130"/>
    </location>
</feature>
<feature type="region of interest" description="Disordered" evidence="2">
    <location>
        <begin position="200"/>
        <end position="245"/>
    </location>
</feature>
<comment type="caution">
    <text evidence="3">The sequence shown here is derived from an EMBL/GenBank/DDBJ whole genome shotgun (WGS) entry which is preliminary data.</text>
</comment>
<sequence length="390" mass="42736">CIFSATGKSDLFSGQKRHLGHRYTSSHPENCFYPLPFSSESINHHTDEHRGDYYKYHVGQGPSSANAQATTTNPQLQAEISQQGTIIGWAKGWQHTEKAAFVYWSCNGAEEKGDAPGAASGGSSQAQEDSTPSAYDNLDRASLSHSMENVPIEKCDSDSPGTNAGMCEAELDQGQLGRTGDSSSSWSSCELLPLDENNDDLGAVSPIPPKISKMCPLSLKTKKKSHDEDDNEDSGGSGNGGMHQPKSWASCSVISISPLSTGSSEVFLPSGPPDLQLQESHLELRGTPSLVATLRQQMAQQKAEYQSKIERLERCNDVLERQVAVLRLSLEQQRRSQSVAEIKIRNMERAKADADRRNTTLQREMELFFRTYGEIRRRGEDLGRRGGGSI</sequence>
<gene>
    <name evidence="3" type="ORF">GOODEAATRI_028020</name>
</gene>
<keyword evidence="1" id="KW-0175">Coiled coil</keyword>
<keyword evidence="4" id="KW-1185">Reference proteome</keyword>